<evidence type="ECO:0000256" key="3">
    <source>
        <dbReference type="ARBA" id="ARBA00023004"/>
    </source>
</evidence>
<dbReference type="NCBIfam" id="TIGR03994">
    <property type="entry name" value="rSAM_HemZ"/>
    <property type="match status" value="1"/>
</dbReference>
<dbReference type="SFLD" id="SFLDF00310">
    <property type="entry name" value="oxygen-independent_coproporphy"/>
    <property type="match status" value="1"/>
</dbReference>
<dbReference type="CDD" id="cd01335">
    <property type="entry name" value="Radical_SAM"/>
    <property type="match status" value="1"/>
</dbReference>
<dbReference type="PANTHER" id="PTHR13932:SF1">
    <property type="entry name" value="OXYGEN-INDEPENDENT COPROPORPHYRINOGEN-III OXIDASE-LIKE PROTEIN HEMZ"/>
    <property type="match status" value="1"/>
</dbReference>
<keyword evidence="4" id="KW-0411">Iron-sulfur</keyword>
<evidence type="ECO:0000256" key="2">
    <source>
        <dbReference type="ARBA" id="ARBA00022723"/>
    </source>
</evidence>
<sequence>MILLIQNIEDYNNDLRVSLQAFYGGERIVVPEIFDKKPELKAEIDKELVADIDDNRINIELYSVADGGERTLACSTQIPVDGDCRDKSTVRNPLKLAIYNMLSEYTDRRLPWGSLTGIRPTKIAVSYMEAGMTSEDIIGNYQEIYGTSREKAELAVAVADREKKIIDSVAEEDEYCLYIGIPFCPTRCLYCSFTSYPIAVYKNKVDAYLDAVEKEMAYVAEAYSGKRLISIYVGGGTPSSISAEHMDRLCSMIEKSFDLSQVREFTIEAGRPDSTTFDKLEVMKRHGVTRISINPQTMNEETLRTIGRAHTPEQTVIAMENARRAGFDNINMDLIVGLPGEDTDSVENTLRQVKELSPESLTVHTLAIKRAANLNIEMDKYRDTLKSDIDSQLGAVTRAAAEMGLDPYYLYRQKNMTGNLENVGYSKPGLECLYNILIMEERTDIIGLGAGSSSKLVVRPGHDGVTEGTRIDRIENCKSVDDYIARIDEMIERKKAGFIWD</sequence>
<dbReference type="InterPro" id="IPR007197">
    <property type="entry name" value="rSAM"/>
</dbReference>
<dbReference type="SFLD" id="SFLDS00029">
    <property type="entry name" value="Radical_SAM"/>
    <property type="match status" value="1"/>
</dbReference>
<dbReference type="InterPro" id="IPR023995">
    <property type="entry name" value="HemZ"/>
</dbReference>
<dbReference type="SUPFAM" id="SSF102114">
    <property type="entry name" value="Radical SAM enzymes"/>
    <property type="match status" value="1"/>
</dbReference>
<reference evidence="6" key="1">
    <citation type="submission" date="2020-06" db="EMBL/GenBank/DDBJ databases">
        <title>Characterization of fructooligosaccharide metabolism and fructooligosaccharide-degrading enzymes in human commensal butyrate producers.</title>
        <authorList>
            <person name="Tanno H."/>
            <person name="Fujii T."/>
            <person name="Hirano K."/>
            <person name="Maeno S."/>
            <person name="Tonozuka T."/>
            <person name="Sakamoto M."/>
            <person name="Ohkuma M."/>
            <person name="Tochio T."/>
            <person name="Endo A."/>
        </authorList>
    </citation>
    <scope>NUCLEOTIDE SEQUENCE</scope>
    <source>
        <strain evidence="6">JCM 31265</strain>
    </source>
</reference>
<dbReference type="SFLD" id="SFLDG01082">
    <property type="entry name" value="B12-binding_domain_containing"/>
    <property type="match status" value="1"/>
</dbReference>
<proteinExistence type="predicted"/>
<dbReference type="SMART" id="SM00729">
    <property type="entry name" value="Elp3"/>
    <property type="match status" value="1"/>
</dbReference>
<dbReference type="SFLD" id="SFLDG01065">
    <property type="entry name" value="anaerobic_coproporphyrinogen-I"/>
    <property type="match status" value="1"/>
</dbReference>
<dbReference type="GO" id="GO:0003824">
    <property type="term" value="F:catalytic activity"/>
    <property type="evidence" value="ECO:0007669"/>
    <property type="project" value="InterPro"/>
</dbReference>
<accession>A0AAI9NYL0</accession>
<feature type="domain" description="Radical SAM core" evidence="5">
    <location>
        <begin position="169"/>
        <end position="406"/>
    </location>
</feature>
<dbReference type="InterPro" id="IPR006638">
    <property type="entry name" value="Elp3/MiaA/NifB-like_rSAM"/>
</dbReference>
<comment type="caution">
    <text evidence="6">The sequence shown here is derived from an EMBL/GenBank/DDBJ whole genome shotgun (WGS) entry which is preliminary data.</text>
</comment>
<dbReference type="GO" id="GO:0051539">
    <property type="term" value="F:4 iron, 4 sulfur cluster binding"/>
    <property type="evidence" value="ECO:0007669"/>
    <property type="project" value="TreeGrafter"/>
</dbReference>
<dbReference type="GO" id="GO:0006779">
    <property type="term" value="P:porphyrin-containing compound biosynthetic process"/>
    <property type="evidence" value="ECO:0007669"/>
    <property type="project" value="TreeGrafter"/>
</dbReference>
<evidence type="ECO:0000313" key="6">
    <source>
        <dbReference type="EMBL" id="GFO94697.1"/>
    </source>
</evidence>
<dbReference type="InterPro" id="IPR058240">
    <property type="entry name" value="rSAM_sf"/>
</dbReference>
<dbReference type="Gene3D" id="3.20.20.70">
    <property type="entry name" value="Aldolase class I"/>
    <property type="match status" value="1"/>
</dbReference>
<dbReference type="Proteomes" id="UP000660047">
    <property type="component" value="Unassembled WGS sequence"/>
</dbReference>
<name>A0AAI9NYL0_9FIRM</name>
<dbReference type="EMBL" id="BLYL01000009">
    <property type="protein sequence ID" value="GFO94697.1"/>
    <property type="molecule type" value="Genomic_DNA"/>
</dbReference>
<keyword evidence="2" id="KW-0479">Metal-binding</keyword>
<keyword evidence="3" id="KW-0408">Iron</keyword>
<gene>
    <name evidence="6" type="primary">hemZ</name>
    <name evidence="6" type="ORF">COEU31_17430</name>
</gene>
<evidence type="ECO:0000313" key="7">
    <source>
        <dbReference type="Proteomes" id="UP000660047"/>
    </source>
</evidence>
<organism evidence="6 7">
    <name type="scientific">Coprococcus eutactus</name>
    <dbReference type="NCBI Taxonomy" id="33043"/>
    <lineage>
        <taxon>Bacteria</taxon>
        <taxon>Bacillati</taxon>
        <taxon>Bacillota</taxon>
        <taxon>Clostridia</taxon>
        <taxon>Lachnospirales</taxon>
        <taxon>Lachnospiraceae</taxon>
        <taxon>Coprococcus</taxon>
    </lineage>
</organism>
<dbReference type="Pfam" id="PF04055">
    <property type="entry name" value="Radical_SAM"/>
    <property type="match status" value="1"/>
</dbReference>
<protein>
    <submittedName>
        <fullName evidence="6">Coproporphyrinogen III oxidase</fullName>
    </submittedName>
</protein>
<dbReference type="GO" id="GO:0005737">
    <property type="term" value="C:cytoplasm"/>
    <property type="evidence" value="ECO:0007669"/>
    <property type="project" value="TreeGrafter"/>
</dbReference>
<evidence type="ECO:0000256" key="1">
    <source>
        <dbReference type="ARBA" id="ARBA00022691"/>
    </source>
</evidence>
<dbReference type="PANTHER" id="PTHR13932">
    <property type="entry name" value="COPROPORPHYRINIGEN III OXIDASE"/>
    <property type="match status" value="1"/>
</dbReference>
<evidence type="ECO:0000259" key="5">
    <source>
        <dbReference type="PROSITE" id="PS51918"/>
    </source>
</evidence>
<dbReference type="GO" id="GO:0046872">
    <property type="term" value="F:metal ion binding"/>
    <property type="evidence" value="ECO:0007669"/>
    <property type="project" value="UniProtKB-KW"/>
</dbReference>
<dbReference type="InterPro" id="IPR013785">
    <property type="entry name" value="Aldolase_TIM"/>
</dbReference>
<dbReference type="RefSeq" id="WP_055222429.1">
    <property type="nucleotide sequence ID" value="NZ_BLYL01000009.1"/>
</dbReference>
<evidence type="ECO:0000256" key="4">
    <source>
        <dbReference type="ARBA" id="ARBA00023014"/>
    </source>
</evidence>
<keyword evidence="1" id="KW-0949">S-adenosyl-L-methionine</keyword>
<dbReference type="AlphaFoldDB" id="A0AAI9NYL0"/>
<dbReference type="InterPro" id="IPR034505">
    <property type="entry name" value="Coproporphyrinogen-III_oxidase"/>
</dbReference>
<dbReference type="PROSITE" id="PS51918">
    <property type="entry name" value="RADICAL_SAM"/>
    <property type="match status" value="1"/>
</dbReference>